<dbReference type="AlphaFoldDB" id="A0A1H7WHT5"/>
<feature type="signal peptide" evidence="1">
    <location>
        <begin position="1"/>
        <end position="31"/>
    </location>
</feature>
<organism evidence="2 3">
    <name type="scientific">Nonomuraea pusilla</name>
    <dbReference type="NCBI Taxonomy" id="46177"/>
    <lineage>
        <taxon>Bacteria</taxon>
        <taxon>Bacillati</taxon>
        <taxon>Actinomycetota</taxon>
        <taxon>Actinomycetes</taxon>
        <taxon>Streptosporangiales</taxon>
        <taxon>Streptosporangiaceae</taxon>
        <taxon>Nonomuraea</taxon>
    </lineage>
</organism>
<dbReference type="OrthoDB" id="3511250at2"/>
<evidence type="ECO:0000256" key="1">
    <source>
        <dbReference type="SAM" id="SignalP"/>
    </source>
</evidence>
<dbReference type="InterPro" id="IPR006311">
    <property type="entry name" value="TAT_signal"/>
</dbReference>
<dbReference type="Proteomes" id="UP000198953">
    <property type="component" value="Unassembled WGS sequence"/>
</dbReference>
<sequence length="352" mass="37103">MKRRVRLLVAAATGAAVLAGGAGLTTTAALAAQQQVLAADDFNGAPSVSNAGVPLEQAVEATITLKLREPGKVTALSGAITPAGKTEQRAVTFDFKADSTSTATETTVTGKWTIGKDDPSGEWKLVVDVTRDGSSRANEFAVAVSGKQGITSGTVTPDPVQLVKGEDVKVTVTASVKDATMVTAKLVSDTAGEYYDLGELAKESDGYYRGVTYFSDDSTPGSWTLELYASRGGQTLKGEASFTVVAPEGGASKKARAKVTINAPSKVRAGKTFKVYGKAYRGTRAYPSKVLEVYFKAKGTKTYKFMGFTKTTSTGKYAKSFKARKDGYFQVKVPGTSKTRSALSPQEFVDVR</sequence>
<feature type="chain" id="PRO_5038368230" description="Ig-like domain (Group 3)" evidence="1">
    <location>
        <begin position="32"/>
        <end position="352"/>
    </location>
</feature>
<evidence type="ECO:0008006" key="4">
    <source>
        <dbReference type="Google" id="ProtNLM"/>
    </source>
</evidence>
<dbReference type="EMBL" id="FOBF01000010">
    <property type="protein sequence ID" value="SEM20609.1"/>
    <property type="molecule type" value="Genomic_DNA"/>
</dbReference>
<protein>
    <recommendedName>
        <fullName evidence="4">Ig-like domain (Group 3)</fullName>
    </recommendedName>
</protein>
<proteinExistence type="predicted"/>
<evidence type="ECO:0000313" key="2">
    <source>
        <dbReference type="EMBL" id="SEM20609.1"/>
    </source>
</evidence>
<keyword evidence="3" id="KW-1185">Reference proteome</keyword>
<name>A0A1H7WHT5_9ACTN</name>
<keyword evidence="1" id="KW-0732">Signal</keyword>
<accession>A0A1H7WHT5</accession>
<gene>
    <name evidence="2" type="ORF">SAMN05660976_04512</name>
</gene>
<dbReference type="RefSeq" id="WP_143078725.1">
    <property type="nucleotide sequence ID" value="NZ_FOBF01000010.1"/>
</dbReference>
<evidence type="ECO:0000313" key="3">
    <source>
        <dbReference type="Proteomes" id="UP000198953"/>
    </source>
</evidence>
<dbReference type="PROSITE" id="PS51318">
    <property type="entry name" value="TAT"/>
    <property type="match status" value="1"/>
</dbReference>
<reference evidence="2 3" key="1">
    <citation type="submission" date="2016-10" db="EMBL/GenBank/DDBJ databases">
        <authorList>
            <person name="de Groot N.N."/>
        </authorList>
    </citation>
    <scope>NUCLEOTIDE SEQUENCE [LARGE SCALE GENOMIC DNA]</scope>
    <source>
        <strain evidence="2 3">DSM 43357</strain>
    </source>
</reference>